<evidence type="ECO:0000259" key="10">
    <source>
        <dbReference type="Pfam" id="PF22782"/>
    </source>
</evidence>
<evidence type="ECO:0000256" key="5">
    <source>
        <dbReference type="ARBA" id="ARBA00022664"/>
    </source>
</evidence>
<evidence type="ECO:0000256" key="3">
    <source>
        <dbReference type="ARBA" id="ARBA00008726"/>
    </source>
</evidence>
<evidence type="ECO:0000313" key="12">
    <source>
        <dbReference type="Proteomes" id="UP000245884"/>
    </source>
</evidence>
<feature type="compositionally biased region" description="Low complexity" evidence="9">
    <location>
        <begin position="283"/>
        <end position="319"/>
    </location>
</feature>
<evidence type="ECO:0000256" key="8">
    <source>
        <dbReference type="ARBA" id="ARBA00023306"/>
    </source>
</evidence>
<keyword evidence="4" id="KW-0963">Cytoplasm</keyword>
<keyword evidence="7" id="KW-0539">Nucleus</keyword>
<keyword evidence="5" id="KW-0507">mRNA processing</keyword>
<dbReference type="InterPro" id="IPR053822">
    <property type="entry name" value="SDE2-like_dom"/>
</dbReference>
<feature type="domain" description="SDE2-like" evidence="10">
    <location>
        <begin position="111"/>
        <end position="194"/>
    </location>
</feature>
<reference evidence="11 12" key="1">
    <citation type="journal article" date="2018" name="Mol. Biol. Evol.">
        <title>Broad Genomic Sampling Reveals a Smut Pathogenic Ancestry of the Fungal Clade Ustilaginomycotina.</title>
        <authorList>
            <person name="Kijpornyongpan T."/>
            <person name="Mondo S.J."/>
            <person name="Barry K."/>
            <person name="Sandor L."/>
            <person name="Lee J."/>
            <person name="Lipzen A."/>
            <person name="Pangilinan J."/>
            <person name="LaButti K."/>
            <person name="Hainaut M."/>
            <person name="Henrissat B."/>
            <person name="Grigoriev I.V."/>
            <person name="Spatafora J.W."/>
            <person name="Aime M.C."/>
        </authorList>
    </citation>
    <scope>NUCLEOTIDE SEQUENCE [LARGE SCALE GENOMIC DNA]</scope>
    <source>
        <strain evidence="11 12">MCA 5214</strain>
    </source>
</reference>
<dbReference type="GO" id="GO:0005737">
    <property type="term" value="C:cytoplasm"/>
    <property type="evidence" value="ECO:0007669"/>
    <property type="project" value="UniProtKB-SubCell"/>
</dbReference>
<evidence type="ECO:0000256" key="2">
    <source>
        <dbReference type="ARBA" id="ARBA00004496"/>
    </source>
</evidence>
<keyword evidence="8" id="KW-0131">Cell cycle</keyword>
<feature type="region of interest" description="Disordered" evidence="9">
    <location>
        <begin position="1"/>
        <end position="27"/>
    </location>
</feature>
<accession>A0A316UUL7</accession>
<dbReference type="Proteomes" id="UP000245884">
    <property type="component" value="Unassembled WGS sequence"/>
</dbReference>
<dbReference type="OrthoDB" id="547031at2759"/>
<evidence type="ECO:0000256" key="1">
    <source>
        <dbReference type="ARBA" id="ARBA00004123"/>
    </source>
</evidence>
<feature type="region of interest" description="Disordered" evidence="9">
    <location>
        <begin position="275"/>
        <end position="319"/>
    </location>
</feature>
<name>A0A316UUL7_9BASI</name>
<evidence type="ECO:0000256" key="4">
    <source>
        <dbReference type="ARBA" id="ARBA00022490"/>
    </source>
</evidence>
<dbReference type="Pfam" id="PF22782">
    <property type="entry name" value="SDE2"/>
    <property type="match status" value="1"/>
</dbReference>
<dbReference type="STRING" id="1569628.A0A316UUL7"/>
<dbReference type="PANTHER" id="PTHR12786">
    <property type="entry name" value="SPLICING FACTOR SF3A-RELATED"/>
    <property type="match status" value="1"/>
</dbReference>
<proteinExistence type="inferred from homology"/>
<evidence type="ECO:0000256" key="9">
    <source>
        <dbReference type="SAM" id="MobiDB-lite"/>
    </source>
</evidence>
<dbReference type="AlphaFoldDB" id="A0A316UUL7"/>
<comment type="similarity">
    <text evidence="3">Belongs to the SDE2 family.</text>
</comment>
<evidence type="ECO:0000256" key="7">
    <source>
        <dbReference type="ARBA" id="ARBA00023242"/>
    </source>
</evidence>
<organism evidence="11 12">
    <name type="scientific">Jaminaea rosea</name>
    <dbReference type="NCBI Taxonomy" id="1569628"/>
    <lineage>
        <taxon>Eukaryota</taxon>
        <taxon>Fungi</taxon>
        <taxon>Dikarya</taxon>
        <taxon>Basidiomycota</taxon>
        <taxon>Ustilaginomycotina</taxon>
        <taxon>Exobasidiomycetes</taxon>
        <taxon>Microstromatales</taxon>
        <taxon>Microstromatales incertae sedis</taxon>
        <taxon>Jaminaea</taxon>
    </lineage>
</organism>
<keyword evidence="6" id="KW-0508">mRNA splicing</keyword>
<dbReference type="PANTHER" id="PTHR12786:SF1">
    <property type="entry name" value="SPLICING REGULATOR SDE2"/>
    <property type="match status" value="1"/>
</dbReference>
<dbReference type="GO" id="GO:0008380">
    <property type="term" value="P:RNA splicing"/>
    <property type="evidence" value="ECO:0007669"/>
    <property type="project" value="UniProtKB-KW"/>
</dbReference>
<dbReference type="InterPro" id="IPR051421">
    <property type="entry name" value="RNA_Proc_DNA_Dmg_Regulator"/>
</dbReference>
<protein>
    <recommendedName>
        <fullName evidence="10">SDE2-like domain-containing protein</fullName>
    </recommendedName>
</protein>
<dbReference type="GO" id="GO:0005634">
    <property type="term" value="C:nucleus"/>
    <property type="evidence" value="ECO:0007669"/>
    <property type="project" value="UniProtKB-SubCell"/>
</dbReference>
<comment type="subcellular location">
    <subcellularLocation>
        <location evidence="2">Cytoplasm</location>
    </subcellularLocation>
    <subcellularLocation>
        <location evidence="1">Nucleus</location>
    </subcellularLocation>
</comment>
<dbReference type="GeneID" id="37030640"/>
<keyword evidence="12" id="KW-1185">Reference proteome</keyword>
<evidence type="ECO:0000256" key="6">
    <source>
        <dbReference type="ARBA" id="ARBA00023187"/>
    </source>
</evidence>
<dbReference type="GO" id="GO:0006397">
    <property type="term" value="P:mRNA processing"/>
    <property type="evidence" value="ECO:0007669"/>
    <property type="project" value="UniProtKB-KW"/>
</dbReference>
<feature type="region of interest" description="Disordered" evidence="9">
    <location>
        <begin position="202"/>
        <end position="251"/>
    </location>
</feature>
<gene>
    <name evidence="11" type="ORF">BDZ90DRAFT_273851</name>
</gene>
<dbReference type="EMBL" id="KZ819664">
    <property type="protein sequence ID" value="PWN28932.1"/>
    <property type="molecule type" value="Genomic_DNA"/>
</dbReference>
<dbReference type="RefSeq" id="XP_025363544.1">
    <property type="nucleotide sequence ID" value="XM_025508817.1"/>
</dbReference>
<sequence>MAAVAQQHAQGSWARVGRTDPMPHGAETSVPVLLRTMAPFPKSLSLRLPMSTSAEEILTGVADRLHLSQKSASLLRLYARSGKRISPDTTLQTLSPNGAFLDLELRLSVLGGKGGFGSMLRAQGGKMSARKGEENNDSCRDLNGRRLKTVKEAQSLAAYLAAAPAREAALSKAQAEKYAKLEKMLGRKPKDQKDFEEAAGRLDDAGGDLGQGENEDDVGEGPSRLVAVRGKEASSSGVSGGAGGKRGKLEDSKYLVESREAVDKAKSAVALAMAKRKKKEAAAKAATGSSTTKPSSAKVAPATAASAIATPTQAAATTS</sequence>
<evidence type="ECO:0000313" key="11">
    <source>
        <dbReference type="EMBL" id="PWN28932.1"/>
    </source>
</evidence>